<accession>A0A4U0T822</accession>
<dbReference type="PROSITE" id="PS51257">
    <property type="entry name" value="PROKAR_LIPOPROTEIN"/>
    <property type="match status" value="1"/>
</dbReference>
<keyword evidence="6" id="KW-1185">Reference proteome</keyword>
<proteinExistence type="inferred from homology"/>
<feature type="chain" id="PRO_5020690258" description="Leucine-binding protein domain-containing protein" evidence="3">
    <location>
        <begin position="26"/>
        <end position="417"/>
    </location>
</feature>
<evidence type="ECO:0000259" key="4">
    <source>
        <dbReference type="Pfam" id="PF13458"/>
    </source>
</evidence>
<sequence>MRKAARFISLLTCGALLSGCGGLSASSGSPAPITVMTWAPEGTKATNMPGMPAMAEAYAKYINAKGGINGHKLKVLTCNEHNDSVAVANCVDRASHAGAVAVVGSYSEHGASFSAALETAGIPYIGGYGITQEEFASPVSYPVNGGLPALLAGNGQQLAAKCSKVSLVRPDTTAGDQFPGFLDAGLRNAGKSDATDLRAPDDATDYTSAAQQSIGNDASGQCVTAVLGDATATFFDSFRRLRETDSGTGTEHAPRAHIASVLGSVTQSTVDSTGGSTSPLEGALVTSWYPPAADTAWAPMKQVIQKYAFNDDRIDANDPGVQTTWIAYTAFTQVVASLGHQAITATNVMRAFGSAHGISTGGLTPPLGWRDADLLPVPDLPRMVNAKVTYQVVRNGRLVAARSGFADVSGTLETTPQ</sequence>
<name>A0A4U0T822_9ACTN</name>
<evidence type="ECO:0000313" key="6">
    <source>
        <dbReference type="Proteomes" id="UP000305778"/>
    </source>
</evidence>
<feature type="domain" description="Leucine-binding protein" evidence="4">
    <location>
        <begin position="42"/>
        <end position="372"/>
    </location>
</feature>
<evidence type="ECO:0000256" key="2">
    <source>
        <dbReference type="ARBA" id="ARBA00022729"/>
    </source>
</evidence>
<dbReference type="Pfam" id="PF13458">
    <property type="entry name" value="Peripla_BP_6"/>
    <property type="match status" value="1"/>
</dbReference>
<dbReference type="InterPro" id="IPR028081">
    <property type="entry name" value="Leu-bd"/>
</dbReference>
<comment type="caution">
    <text evidence="5">The sequence shown here is derived from an EMBL/GenBank/DDBJ whole genome shotgun (WGS) entry which is preliminary data.</text>
</comment>
<evidence type="ECO:0000313" key="5">
    <source>
        <dbReference type="EMBL" id="TKA09935.1"/>
    </source>
</evidence>
<dbReference type="InterPro" id="IPR028082">
    <property type="entry name" value="Peripla_BP_I"/>
</dbReference>
<dbReference type="Proteomes" id="UP000305778">
    <property type="component" value="Unassembled WGS sequence"/>
</dbReference>
<comment type="similarity">
    <text evidence="1">Belongs to the leucine-binding protein family.</text>
</comment>
<protein>
    <recommendedName>
        <fullName evidence="4">Leucine-binding protein domain-containing protein</fullName>
    </recommendedName>
</protein>
<dbReference type="Gene3D" id="3.40.50.2300">
    <property type="match status" value="2"/>
</dbReference>
<feature type="signal peptide" evidence="3">
    <location>
        <begin position="1"/>
        <end position="25"/>
    </location>
</feature>
<gene>
    <name evidence="5" type="ORF">FCI23_19885</name>
</gene>
<dbReference type="SUPFAM" id="SSF53822">
    <property type="entry name" value="Periplasmic binding protein-like I"/>
    <property type="match status" value="1"/>
</dbReference>
<keyword evidence="2 3" id="KW-0732">Signal</keyword>
<dbReference type="EMBL" id="SUMC01000018">
    <property type="protein sequence ID" value="TKA09935.1"/>
    <property type="molecule type" value="Genomic_DNA"/>
</dbReference>
<reference evidence="5 6" key="1">
    <citation type="submission" date="2019-04" db="EMBL/GenBank/DDBJ databases">
        <title>Streptomyces oryziradicis sp. nov., a novel actinomycete isolated from rhizosphere soil of rice (Oryza sativa L.).</title>
        <authorList>
            <person name="Li C."/>
        </authorList>
    </citation>
    <scope>NUCLEOTIDE SEQUENCE [LARGE SCALE GENOMIC DNA]</scope>
    <source>
        <strain evidence="5 6">NEAU-C40</strain>
    </source>
</reference>
<dbReference type="AlphaFoldDB" id="A0A4U0T822"/>
<dbReference type="RefSeq" id="WP_136725269.1">
    <property type="nucleotide sequence ID" value="NZ_SUMC01000018.1"/>
</dbReference>
<organism evidence="5 6">
    <name type="scientific">Actinacidiphila oryziradicis</name>
    <dbReference type="NCBI Taxonomy" id="2571141"/>
    <lineage>
        <taxon>Bacteria</taxon>
        <taxon>Bacillati</taxon>
        <taxon>Actinomycetota</taxon>
        <taxon>Actinomycetes</taxon>
        <taxon>Kitasatosporales</taxon>
        <taxon>Streptomycetaceae</taxon>
        <taxon>Actinacidiphila</taxon>
    </lineage>
</organism>
<evidence type="ECO:0000256" key="1">
    <source>
        <dbReference type="ARBA" id="ARBA00010062"/>
    </source>
</evidence>
<evidence type="ECO:0000256" key="3">
    <source>
        <dbReference type="SAM" id="SignalP"/>
    </source>
</evidence>
<dbReference type="OrthoDB" id="3205678at2"/>